<comment type="caution">
    <text evidence="8">The sequence shown here is derived from an EMBL/GenBank/DDBJ whole genome shotgun (WGS) entry which is preliminary data.</text>
</comment>
<name>X0WTY6_9ZZZZ</name>
<dbReference type="Pfam" id="PF00860">
    <property type="entry name" value="Xan_ur_permease"/>
    <property type="match status" value="1"/>
</dbReference>
<gene>
    <name evidence="8" type="ORF">S01H1_53799</name>
</gene>
<keyword evidence="4 7" id="KW-0812">Transmembrane</keyword>
<evidence type="ECO:0000256" key="7">
    <source>
        <dbReference type="SAM" id="Phobius"/>
    </source>
</evidence>
<dbReference type="GO" id="GO:0012505">
    <property type="term" value="C:endomembrane system"/>
    <property type="evidence" value="ECO:0007669"/>
    <property type="project" value="UniProtKB-SubCell"/>
</dbReference>
<protein>
    <recommendedName>
        <fullName evidence="9">Xanthine/uracil/vitamin C permease</fullName>
    </recommendedName>
</protein>
<feature type="transmembrane region" description="Helical" evidence="7">
    <location>
        <begin position="7"/>
        <end position="24"/>
    </location>
</feature>
<evidence type="ECO:0000256" key="5">
    <source>
        <dbReference type="ARBA" id="ARBA00022989"/>
    </source>
</evidence>
<dbReference type="GO" id="GO:0005345">
    <property type="term" value="F:purine nucleobase transmembrane transporter activity"/>
    <property type="evidence" value="ECO:0007669"/>
    <property type="project" value="TreeGrafter"/>
</dbReference>
<comment type="similarity">
    <text evidence="2">Belongs to the nucleobase:cation symporter-2 (NCS2) (TC 2.A.40) family. Azg-like subfamily.</text>
</comment>
<comment type="subcellular location">
    <subcellularLocation>
        <location evidence="1">Endomembrane system</location>
        <topology evidence="1">Multi-pass membrane protein</topology>
    </subcellularLocation>
</comment>
<evidence type="ECO:0000256" key="3">
    <source>
        <dbReference type="ARBA" id="ARBA00022448"/>
    </source>
</evidence>
<dbReference type="InterPro" id="IPR045018">
    <property type="entry name" value="Azg-like"/>
</dbReference>
<dbReference type="PANTHER" id="PTHR43337">
    <property type="entry name" value="XANTHINE/URACIL PERMEASE C887.17-RELATED"/>
    <property type="match status" value="1"/>
</dbReference>
<proteinExistence type="inferred from homology"/>
<accession>X0WTY6</accession>
<dbReference type="PANTHER" id="PTHR43337:SF1">
    <property type="entry name" value="XANTHINE_URACIL PERMEASE C887.17-RELATED"/>
    <property type="match status" value="1"/>
</dbReference>
<dbReference type="EMBL" id="BARS01034856">
    <property type="protein sequence ID" value="GAG26672.1"/>
    <property type="molecule type" value="Genomic_DNA"/>
</dbReference>
<feature type="transmembrane region" description="Helical" evidence="7">
    <location>
        <begin position="161"/>
        <end position="183"/>
    </location>
</feature>
<keyword evidence="3" id="KW-0813">Transport</keyword>
<feature type="transmembrane region" description="Helical" evidence="7">
    <location>
        <begin position="30"/>
        <end position="50"/>
    </location>
</feature>
<sequence>ALASGMGINAVVIFTIVFGLGLSWQQAMGVIVIEGIIVTIFVLTGLRSMIMRAIPMGLKYAIGVGIGLFIAFIGTQQGGFVDINPVTAVTLGDFTASYTQLAAFGLILTIILVAFRIKGGILLGIVGTAVVGMIFRVIPLPTEFVSMPTKESFATFFQADIVGAVWSNGMLNIAALVMVFALFMTDFFDTMGTVIGVGGEAKLLDKDGSLPNLRRVLLIDSLAAVAGGLFGASSITTYIESASGVSDGGRTGIMPTVTG</sequence>
<evidence type="ECO:0000313" key="8">
    <source>
        <dbReference type="EMBL" id="GAG26672.1"/>
    </source>
</evidence>
<dbReference type="GO" id="GO:0005886">
    <property type="term" value="C:plasma membrane"/>
    <property type="evidence" value="ECO:0007669"/>
    <property type="project" value="TreeGrafter"/>
</dbReference>
<keyword evidence="5 7" id="KW-1133">Transmembrane helix</keyword>
<feature type="transmembrane region" description="Helical" evidence="7">
    <location>
        <begin position="122"/>
        <end position="141"/>
    </location>
</feature>
<feature type="non-terminal residue" evidence="8">
    <location>
        <position position="1"/>
    </location>
</feature>
<dbReference type="InterPro" id="IPR006043">
    <property type="entry name" value="NCS2"/>
</dbReference>
<evidence type="ECO:0000256" key="4">
    <source>
        <dbReference type="ARBA" id="ARBA00022692"/>
    </source>
</evidence>
<feature type="transmembrane region" description="Helical" evidence="7">
    <location>
        <begin position="95"/>
        <end position="115"/>
    </location>
</feature>
<evidence type="ECO:0000256" key="1">
    <source>
        <dbReference type="ARBA" id="ARBA00004127"/>
    </source>
</evidence>
<evidence type="ECO:0000256" key="6">
    <source>
        <dbReference type="ARBA" id="ARBA00023136"/>
    </source>
</evidence>
<keyword evidence="6 7" id="KW-0472">Membrane</keyword>
<feature type="transmembrane region" description="Helical" evidence="7">
    <location>
        <begin position="57"/>
        <end position="75"/>
    </location>
</feature>
<feature type="non-terminal residue" evidence="8">
    <location>
        <position position="259"/>
    </location>
</feature>
<organism evidence="8">
    <name type="scientific">marine sediment metagenome</name>
    <dbReference type="NCBI Taxonomy" id="412755"/>
    <lineage>
        <taxon>unclassified sequences</taxon>
        <taxon>metagenomes</taxon>
        <taxon>ecological metagenomes</taxon>
    </lineage>
</organism>
<evidence type="ECO:0000256" key="2">
    <source>
        <dbReference type="ARBA" id="ARBA00005697"/>
    </source>
</evidence>
<dbReference type="AlphaFoldDB" id="X0WTY6"/>
<reference evidence="8" key="1">
    <citation type="journal article" date="2014" name="Front. Microbiol.">
        <title>High frequency of phylogenetically diverse reductive dehalogenase-homologous genes in deep subseafloor sedimentary metagenomes.</title>
        <authorList>
            <person name="Kawai M."/>
            <person name="Futagami T."/>
            <person name="Toyoda A."/>
            <person name="Takaki Y."/>
            <person name="Nishi S."/>
            <person name="Hori S."/>
            <person name="Arai W."/>
            <person name="Tsubouchi T."/>
            <person name="Morono Y."/>
            <person name="Uchiyama I."/>
            <person name="Ito T."/>
            <person name="Fujiyama A."/>
            <person name="Inagaki F."/>
            <person name="Takami H."/>
        </authorList>
    </citation>
    <scope>NUCLEOTIDE SEQUENCE</scope>
    <source>
        <strain evidence="8">Expedition CK06-06</strain>
    </source>
</reference>
<evidence type="ECO:0008006" key="9">
    <source>
        <dbReference type="Google" id="ProtNLM"/>
    </source>
</evidence>